<proteinExistence type="predicted"/>
<reference evidence="1" key="1">
    <citation type="submission" date="2023-03" db="EMBL/GenBank/DDBJ databases">
        <authorList>
            <person name="Steffen K."/>
            <person name="Cardenas P."/>
        </authorList>
    </citation>
    <scope>NUCLEOTIDE SEQUENCE</scope>
</reference>
<comment type="caution">
    <text evidence="1">The sequence shown here is derived from an EMBL/GenBank/DDBJ whole genome shotgun (WGS) entry which is preliminary data.</text>
</comment>
<accession>A0AA35SM58</accession>
<name>A0AA35SM58_GEOBA</name>
<gene>
    <name evidence="1" type="ORF">GBAR_LOCUS17750</name>
</gene>
<sequence length="24" mass="2752">MCCWNFENATPNCLTIWCISANNC</sequence>
<organism evidence="1 2">
    <name type="scientific">Geodia barretti</name>
    <name type="common">Barrett's horny sponge</name>
    <dbReference type="NCBI Taxonomy" id="519541"/>
    <lineage>
        <taxon>Eukaryota</taxon>
        <taxon>Metazoa</taxon>
        <taxon>Porifera</taxon>
        <taxon>Demospongiae</taxon>
        <taxon>Heteroscleromorpha</taxon>
        <taxon>Tetractinellida</taxon>
        <taxon>Astrophorina</taxon>
        <taxon>Geodiidae</taxon>
        <taxon>Geodia</taxon>
    </lineage>
</organism>
<evidence type="ECO:0000313" key="1">
    <source>
        <dbReference type="EMBL" id="CAI8031261.1"/>
    </source>
</evidence>
<dbReference type="AlphaFoldDB" id="A0AA35SM58"/>
<dbReference type="Proteomes" id="UP001174909">
    <property type="component" value="Unassembled WGS sequence"/>
</dbReference>
<protein>
    <submittedName>
        <fullName evidence="1">Uncharacterized protein</fullName>
    </submittedName>
</protein>
<evidence type="ECO:0000313" key="2">
    <source>
        <dbReference type="Proteomes" id="UP001174909"/>
    </source>
</evidence>
<keyword evidence="2" id="KW-1185">Reference proteome</keyword>
<dbReference type="EMBL" id="CASHTH010002527">
    <property type="protein sequence ID" value="CAI8031261.1"/>
    <property type="molecule type" value="Genomic_DNA"/>
</dbReference>